<keyword evidence="3 4" id="KW-0597">Phosphoprotein</keyword>
<sequence>MNRVAIVDDQKSSRLIIQKVVSETYDSELFSSGEELFNAYQAGTRWDMVLSDLHMKDTTGRDVVEYFKAKNIPVMILTADSERSVESELLSCGATDFVTKPIHPEILLNRIAIQLRLREQTEQINATQDQLIQSEKLAALGQLAAGVAHEINNPIGFVSSNMNLIGRYVGKINEELEALKEHCEQDPTGAGTLLYATWSAKTKIPMYMESLEEITGESKDGLVRVRDIVKDLKEYSHIGEVKFEHSDINHLLESSVNLLRNEIKYKAEVEFDLANDATVECIASQLGQVFVNIIVNACHAIEEFGRIGVKTTADADNIVVSISDNGKGMSEEVKRKIFDPFFTTKGIGKGTGIGLAITQSIIERHNGNVEVDSVEGEGTTFIISLPKEQPEQTEEELSSAQE</sequence>
<evidence type="ECO:0000256" key="4">
    <source>
        <dbReference type="PROSITE-ProRule" id="PRU00169"/>
    </source>
</evidence>
<dbReference type="Pfam" id="PF00072">
    <property type="entry name" value="Response_reg"/>
    <property type="match status" value="1"/>
</dbReference>
<keyword evidence="7" id="KW-0547">Nucleotide-binding</keyword>
<keyword evidence="8" id="KW-1185">Reference proteome</keyword>
<dbReference type="GO" id="GO:0005524">
    <property type="term" value="F:ATP binding"/>
    <property type="evidence" value="ECO:0007669"/>
    <property type="project" value="UniProtKB-KW"/>
</dbReference>
<gene>
    <name evidence="7" type="ORF">ACFOND_09150</name>
</gene>
<dbReference type="PANTHER" id="PTHR43065">
    <property type="entry name" value="SENSOR HISTIDINE KINASE"/>
    <property type="match status" value="1"/>
</dbReference>
<dbReference type="RefSeq" id="WP_377362837.1">
    <property type="nucleotide sequence ID" value="NZ_JBHRYN010000011.1"/>
</dbReference>
<dbReference type="PRINTS" id="PR00344">
    <property type="entry name" value="BCTRLSENSOR"/>
</dbReference>
<keyword evidence="7" id="KW-0067">ATP-binding</keyword>
<dbReference type="EC" id="2.7.13.3" evidence="2"/>
<evidence type="ECO:0000256" key="2">
    <source>
        <dbReference type="ARBA" id="ARBA00012438"/>
    </source>
</evidence>
<organism evidence="7 8">
    <name type="scientific">Reinekea marina</name>
    <dbReference type="NCBI Taxonomy" id="1310421"/>
    <lineage>
        <taxon>Bacteria</taxon>
        <taxon>Pseudomonadati</taxon>
        <taxon>Pseudomonadota</taxon>
        <taxon>Gammaproteobacteria</taxon>
        <taxon>Oceanospirillales</taxon>
        <taxon>Saccharospirillaceae</taxon>
        <taxon>Reinekea</taxon>
    </lineage>
</organism>
<dbReference type="PANTHER" id="PTHR43065:SF50">
    <property type="entry name" value="HISTIDINE KINASE"/>
    <property type="match status" value="1"/>
</dbReference>
<evidence type="ECO:0000313" key="8">
    <source>
        <dbReference type="Proteomes" id="UP001595710"/>
    </source>
</evidence>
<comment type="catalytic activity">
    <reaction evidence="1">
        <text>ATP + protein L-histidine = ADP + protein N-phospho-L-histidine.</text>
        <dbReference type="EC" id="2.7.13.3"/>
    </reaction>
</comment>
<dbReference type="EMBL" id="JBHRYN010000011">
    <property type="protein sequence ID" value="MFC3701803.1"/>
    <property type="molecule type" value="Genomic_DNA"/>
</dbReference>
<evidence type="ECO:0000256" key="1">
    <source>
        <dbReference type="ARBA" id="ARBA00000085"/>
    </source>
</evidence>
<dbReference type="SUPFAM" id="SSF55874">
    <property type="entry name" value="ATPase domain of HSP90 chaperone/DNA topoisomerase II/histidine kinase"/>
    <property type="match status" value="1"/>
</dbReference>
<feature type="domain" description="Histidine kinase" evidence="5">
    <location>
        <begin position="146"/>
        <end position="389"/>
    </location>
</feature>
<dbReference type="InterPro" id="IPR001789">
    <property type="entry name" value="Sig_transdc_resp-reg_receiver"/>
</dbReference>
<dbReference type="SUPFAM" id="SSF47384">
    <property type="entry name" value="Homodimeric domain of signal transducing histidine kinase"/>
    <property type="match status" value="1"/>
</dbReference>
<dbReference type="SMART" id="SM00387">
    <property type="entry name" value="HATPase_c"/>
    <property type="match status" value="1"/>
</dbReference>
<dbReference type="PROSITE" id="PS50110">
    <property type="entry name" value="RESPONSE_REGULATORY"/>
    <property type="match status" value="1"/>
</dbReference>
<dbReference type="InterPro" id="IPR004358">
    <property type="entry name" value="Sig_transdc_His_kin-like_C"/>
</dbReference>
<dbReference type="SMART" id="SM00448">
    <property type="entry name" value="REC"/>
    <property type="match status" value="1"/>
</dbReference>
<dbReference type="InterPro" id="IPR005467">
    <property type="entry name" value="His_kinase_dom"/>
</dbReference>
<dbReference type="Gene3D" id="1.10.287.130">
    <property type="match status" value="1"/>
</dbReference>
<dbReference type="InterPro" id="IPR003661">
    <property type="entry name" value="HisK_dim/P_dom"/>
</dbReference>
<evidence type="ECO:0000256" key="3">
    <source>
        <dbReference type="ARBA" id="ARBA00022553"/>
    </source>
</evidence>
<dbReference type="PROSITE" id="PS50109">
    <property type="entry name" value="HIS_KIN"/>
    <property type="match status" value="1"/>
</dbReference>
<proteinExistence type="predicted"/>
<accession>A0ABV7WUQ1</accession>
<evidence type="ECO:0000259" key="5">
    <source>
        <dbReference type="PROSITE" id="PS50109"/>
    </source>
</evidence>
<dbReference type="InterPro" id="IPR036890">
    <property type="entry name" value="HATPase_C_sf"/>
</dbReference>
<evidence type="ECO:0000259" key="6">
    <source>
        <dbReference type="PROSITE" id="PS50110"/>
    </source>
</evidence>
<dbReference type="Gene3D" id="3.30.565.10">
    <property type="entry name" value="Histidine kinase-like ATPase, C-terminal domain"/>
    <property type="match status" value="1"/>
</dbReference>
<dbReference type="Pfam" id="PF02518">
    <property type="entry name" value="HATPase_c"/>
    <property type="match status" value="1"/>
</dbReference>
<dbReference type="CDD" id="cd00082">
    <property type="entry name" value="HisKA"/>
    <property type="match status" value="1"/>
</dbReference>
<dbReference type="Gene3D" id="3.40.50.2300">
    <property type="match status" value="1"/>
</dbReference>
<dbReference type="InterPro" id="IPR011006">
    <property type="entry name" value="CheY-like_superfamily"/>
</dbReference>
<feature type="domain" description="Response regulatory" evidence="6">
    <location>
        <begin position="3"/>
        <end position="115"/>
    </location>
</feature>
<name>A0ABV7WUQ1_9GAMM</name>
<evidence type="ECO:0000313" key="7">
    <source>
        <dbReference type="EMBL" id="MFC3701803.1"/>
    </source>
</evidence>
<dbReference type="InterPro" id="IPR003594">
    <property type="entry name" value="HATPase_dom"/>
</dbReference>
<dbReference type="Proteomes" id="UP001595710">
    <property type="component" value="Unassembled WGS sequence"/>
</dbReference>
<feature type="modified residue" description="4-aspartylphosphate" evidence="4">
    <location>
        <position position="52"/>
    </location>
</feature>
<comment type="caution">
    <text evidence="7">The sequence shown here is derived from an EMBL/GenBank/DDBJ whole genome shotgun (WGS) entry which is preliminary data.</text>
</comment>
<reference evidence="8" key="1">
    <citation type="journal article" date="2019" name="Int. J. Syst. Evol. Microbiol.">
        <title>The Global Catalogue of Microorganisms (GCM) 10K type strain sequencing project: providing services to taxonomists for standard genome sequencing and annotation.</title>
        <authorList>
            <consortium name="The Broad Institute Genomics Platform"/>
            <consortium name="The Broad Institute Genome Sequencing Center for Infectious Disease"/>
            <person name="Wu L."/>
            <person name="Ma J."/>
        </authorList>
    </citation>
    <scope>NUCLEOTIDE SEQUENCE [LARGE SCALE GENOMIC DNA]</scope>
    <source>
        <strain evidence="8">CECT 8288</strain>
    </source>
</reference>
<dbReference type="InterPro" id="IPR036097">
    <property type="entry name" value="HisK_dim/P_sf"/>
</dbReference>
<dbReference type="SUPFAM" id="SSF52172">
    <property type="entry name" value="CheY-like"/>
    <property type="match status" value="1"/>
</dbReference>
<protein>
    <recommendedName>
        <fullName evidence="2">histidine kinase</fullName>
        <ecNumber evidence="2">2.7.13.3</ecNumber>
    </recommendedName>
</protein>